<dbReference type="Gene3D" id="4.10.460.10">
    <property type="entry name" value="Inositol Polyphosphate 1-phosphatase, domain 1"/>
    <property type="match status" value="1"/>
</dbReference>
<evidence type="ECO:0000313" key="3">
    <source>
        <dbReference type="EMBL" id="KAK7128162.1"/>
    </source>
</evidence>
<feature type="binding site" evidence="2">
    <location>
        <position position="153"/>
    </location>
    <ligand>
        <name>Mg(2+)</name>
        <dbReference type="ChEBI" id="CHEBI:18420"/>
        <label>1</label>
        <note>catalytic</note>
    </ligand>
</feature>
<dbReference type="Proteomes" id="UP001364617">
    <property type="component" value="Unassembled WGS sequence"/>
</dbReference>
<accession>A0AAN9CFY3</accession>
<dbReference type="GO" id="GO:0004441">
    <property type="term" value="F:inositol-1,4-bisphosphate 1-phosphatase activity"/>
    <property type="evidence" value="ECO:0007669"/>
    <property type="project" value="TreeGrafter"/>
</dbReference>
<dbReference type="InterPro" id="IPR020550">
    <property type="entry name" value="Inositol_monophosphatase_CS"/>
</dbReference>
<comment type="cofactor">
    <cofactor evidence="2">
        <name>Mg(2+)</name>
        <dbReference type="ChEBI" id="CHEBI:18420"/>
    </cofactor>
</comment>
<dbReference type="InterPro" id="IPR044897">
    <property type="entry name" value="INPP1_dom_1"/>
</dbReference>
<dbReference type="Pfam" id="PF00459">
    <property type="entry name" value="Inositol_P"/>
    <property type="match status" value="1"/>
</dbReference>
<sequence>MAELLRSLLSVAEKAANVARVCRQEASLFELLVQEKTGADKNKKFLQDFKTLADVVIQEMIRHDVCAQFPELTGFIHGEESNKFENGLGESVTVTVCAQERDTTALLAKVLDGDQTAASLLSKAIHQDLQLRDETADSLQLSISPADVGIWIDPIDSTSQYIEGKEEEEPDEGFCPSGLPCALVLIGVYLRATGQPVMGVINQPFNRKDSTGKGWRGQHIWGVSYGDVNVCSLTRPASRQSERVSVLLSSSERPAVTNALAALPNGSLMYAAGAGYKLLCVVRGRVDVYVLSEGSTFKWDSCAPHAVLRALGGGVSDLSQCLAGHTAQLTYHQPHTHSQGVDRWANRGGIVAYLDSSVIEKVVEALAGKI</sequence>
<dbReference type="Gene3D" id="3.30.540.10">
    <property type="entry name" value="Fructose-1,6-Bisphosphatase, subunit A, domain 1"/>
    <property type="match status" value="1"/>
</dbReference>
<comment type="similarity">
    <text evidence="1">Belongs to the inositol monophosphatase superfamily.</text>
</comment>
<dbReference type="InterPro" id="IPR050725">
    <property type="entry name" value="CysQ/Inositol_MonoPase"/>
</dbReference>
<dbReference type="CDD" id="cd01640">
    <property type="entry name" value="IPPase"/>
    <property type="match status" value="1"/>
</dbReference>
<dbReference type="Gene3D" id="3.40.190.80">
    <property type="match status" value="1"/>
</dbReference>
<dbReference type="FunFam" id="4.10.460.10:FF:000001">
    <property type="entry name" value="Inositol polyphosphate 1-phosphatase"/>
    <property type="match status" value="1"/>
</dbReference>
<dbReference type="PANTHER" id="PTHR43028">
    <property type="entry name" value="3'(2'),5'-BISPHOSPHATE NUCLEOTIDASE 1"/>
    <property type="match status" value="1"/>
</dbReference>
<keyword evidence="2" id="KW-0479">Metal-binding</keyword>
<keyword evidence="2" id="KW-0460">Magnesium</keyword>
<gene>
    <name evidence="3" type="ORF">R3I93_020686</name>
</gene>
<name>A0AAN9CFY3_9TELE</name>
<dbReference type="GO" id="GO:0046872">
    <property type="term" value="F:metal ion binding"/>
    <property type="evidence" value="ECO:0007669"/>
    <property type="project" value="UniProtKB-KW"/>
</dbReference>
<dbReference type="PROSITE" id="PS00630">
    <property type="entry name" value="IMP_2"/>
    <property type="match status" value="1"/>
</dbReference>
<dbReference type="GO" id="GO:0046854">
    <property type="term" value="P:phosphatidylinositol phosphate biosynthetic process"/>
    <property type="evidence" value="ECO:0007669"/>
    <property type="project" value="InterPro"/>
</dbReference>
<feature type="binding site" evidence="2">
    <location>
        <position position="155"/>
    </location>
    <ligand>
        <name>Mg(2+)</name>
        <dbReference type="ChEBI" id="CHEBI:18420"/>
        <label>1</label>
        <note>catalytic</note>
    </ligand>
</feature>
<dbReference type="PANTHER" id="PTHR43028:SF3">
    <property type="entry name" value="INOSITOL POLYPHOSPHATE 1-PHOSPHATASE"/>
    <property type="match status" value="1"/>
</dbReference>
<feature type="binding site" evidence="2">
    <location>
        <position position="79"/>
    </location>
    <ligand>
        <name>Mg(2+)</name>
        <dbReference type="ChEBI" id="CHEBI:18420"/>
        <label>1</label>
        <note>catalytic</note>
    </ligand>
</feature>
<proteinExistence type="inferred from homology"/>
<dbReference type="InterPro" id="IPR000760">
    <property type="entry name" value="Inositol_monophosphatase-like"/>
</dbReference>
<dbReference type="EMBL" id="JAYKXH010000022">
    <property type="protein sequence ID" value="KAK7128162.1"/>
    <property type="molecule type" value="Genomic_DNA"/>
</dbReference>
<protein>
    <submittedName>
        <fullName evidence="3">Uncharacterized protein</fullName>
    </submittedName>
</protein>
<feature type="binding site" evidence="2">
    <location>
        <position position="156"/>
    </location>
    <ligand>
        <name>Mg(2+)</name>
        <dbReference type="ChEBI" id="CHEBI:18420"/>
        <label>1</label>
        <note>catalytic</note>
    </ligand>
</feature>
<evidence type="ECO:0000256" key="2">
    <source>
        <dbReference type="PIRSR" id="PIRSR600760-2"/>
    </source>
</evidence>
<feature type="binding site" evidence="2">
    <location>
        <position position="300"/>
    </location>
    <ligand>
        <name>Mg(2+)</name>
        <dbReference type="ChEBI" id="CHEBI:18420"/>
        <label>1</label>
        <note>catalytic</note>
    </ligand>
</feature>
<keyword evidence="4" id="KW-1185">Reference proteome</keyword>
<dbReference type="AlphaFoldDB" id="A0AAN9CFY3"/>
<evidence type="ECO:0000313" key="4">
    <source>
        <dbReference type="Proteomes" id="UP001364617"/>
    </source>
</evidence>
<comment type="caution">
    <text evidence="3">The sequence shown here is derived from an EMBL/GenBank/DDBJ whole genome shotgun (WGS) entry which is preliminary data.</text>
</comment>
<dbReference type="SUPFAM" id="SSF56655">
    <property type="entry name" value="Carbohydrate phosphatase"/>
    <property type="match status" value="1"/>
</dbReference>
<evidence type="ECO:0000256" key="1">
    <source>
        <dbReference type="ARBA" id="ARBA00009759"/>
    </source>
</evidence>
<organism evidence="3 4">
    <name type="scientific">Phoxinus phoxinus</name>
    <name type="common">Eurasian minnow</name>
    <dbReference type="NCBI Taxonomy" id="58324"/>
    <lineage>
        <taxon>Eukaryota</taxon>
        <taxon>Metazoa</taxon>
        <taxon>Chordata</taxon>
        <taxon>Craniata</taxon>
        <taxon>Vertebrata</taxon>
        <taxon>Euteleostomi</taxon>
        <taxon>Actinopterygii</taxon>
        <taxon>Neopterygii</taxon>
        <taxon>Teleostei</taxon>
        <taxon>Ostariophysi</taxon>
        <taxon>Cypriniformes</taxon>
        <taxon>Leuciscidae</taxon>
        <taxon>Phoxininae</taxon>
        <taxon>Phoxinus</taxon>
    </lineage>
</organism>
<reference evidence="3 4" key="1">
    <citation type="submission" date="2024-02" db="EMBL/GenBank/DDBJ databases">
        <title>Chromosome-level genome assembly of the Eurasian Minnow (Phoxinus phoxinus).</title>
        <authorList>
            <person name="Oriowo T.O."/>
            <person name="Martin S."/>
            <person name="Stange M."/>
            <person name="Chrysostomakis Y."/>
            <person name="Brown T."/>
            <person name="Winkler S."/>
            <person name="Kukowka S."/>
            <person name="Myers E.W."/>
            <person name="Bohne A."/>
        </authorList>
    </citation>
    <scope>NUCLEOTIDE SEQUENCE [LARGE SCALE GENOMIC DNA]</scope>
    <source>
        <strain evidence="3">ZFMK-TIS-60720</strain>
        <tissue evidence="3">Whole Organism</tissue>
    </source>
</reference>